<accession>A0AAP7ZIB4</accession>
<proteinExistence type="predicted"/>
<dbReference type="EMBL" id="NCTK01000002">
    <property type="protein sequence ID" value="OYQ09629.1"/>
    <property type="molecule type" value="Genomic_DNA"/>
</dbReference>
<dbReference type="AlphaFoldDB" id="A0AAP7ZIB4"/>
<organism evidence="1 2">
    <name type="scientific">Ralstonia solanacearum K60</name>
    <dbReference type="NCBI Taxonomy" id="1091042"/>
    <lineage>
        <taxon>Bacteria</taxon>
        <taxon>Pseudomonadati</taxon>
        <taxon>Pseudomonadota</taxon>
        <taxon>Betaproteobacteria</taxon>
        <taxon>Burkholderiales</taxon>
        <taxon>Burkholderiaceae</taxon>
        <taxon>Ralstonia</taxon>
        <taxon>Ralstonia solanacearum species complex</taxon>
    </lineage>
</organism>
<evidence type="ECO:0000313" key="1">
    <source>
        <dbReference type="EMBL" id="OYQ09629.1"/>
    </source>
</evidence>
<comment type="caution">
    <text evidence="1">The sequence shown here is derived from an EMBL/GenBank/DDBJ whole genome shotgun (WGS) entry which is preliminary data.</text>
</comment>
<reference evidence="1 2" key="1">
    <citation type="submission" date="2017-04" db="EMBL/GenBank/DDBJ databases">
        <title>Genome Announcement: Closed genomes of Ralstonia solanacearum strains K60, UW551, and UW700.</title>
        <authorList>
            <person name="Hayes M."/>
            <person name="Macintyre A.M."/>
            <person name="Allen C."/>
        </authorList>
    </citation>
    <scope>NUCLEOTIDE SEQUENCE [LARGE SCALE GENOMIC DNA]</scope>
    <source>
        <strain evidence="1 2">UW25</strain>
    </source>
</reference>
<protein>
    <submittedName>
        <fullName evidence="1">Uncharacterized protein</fullName>
    </submittedName>
</protein>
<name>A0AAP7ZIB4_RALSL</name>
<sequence>MGSLSLLACTEPSPGRPITEEGWKRVEQEVKLTRLEREKFDASHPLKGQVAGPALRQLHDEEYVCHIGYLDLPRIAKGTLATFEFVRTPMVFCMQGSTQPDDFCVERHVNLNIGWQDPKAPESELSSQLASSVITDRVFRCDTASDVKRR</sequence>
<dbReference type="Proteomes" id="UP000216164">
    <property type="component" value="Unassembled WGS sequence"/>
</dbReference>
<evidence type="ECO:0000313" key="2">
    <source>
        <dbReference type="Proteomes" id="UP000216164"/>
    </source>
</evidence>
<gene>
    <name evidence="1" type="ORF">B7R77_22465</name>
</gene>